<gene>
    <name evidence="9" type="ORF">PV05_10337</name>
</gene>
<dbReference type="AlphaFoldDB" id="A0A0D2E875"/>
<evidence type="ECO:0000256" key="2">
    <source>
        <dbReference type="ARBA" id="ARBA00022448"/>
    </source>
</evidence>
<dbReference type="Gene3D" id="1.20.1250.20">
    <property type="entry name" value="MFS general substrate transporter like domains"/>
    <property type="match status" value="2"/>
</dbReference>
<dbReference type="PANTHER" id="PTHR23501:SF109">
    <property type="entry name" value="MAJOR FACILITATOR SUPERFAMILY (MFS) PROFILE DOMAIN-CONTAINING PROTEIN-RELATED"/>
    <property type="match status" value="1"/>
</dbReference>
<evidence type="ECO:0000256" key="4">
    <source>
        <dbReference type="ARBA" id="ARBA00022989"/>
    </source>
</evidence>
<evidence type="ECO:0000259" key="8">
    <source>
        <dbReference type="PROSITE" id="PS50850"/>
    </source>
</evidence>
<keyword evidence="5 7" id="KW-0472">Membrane</keyword>
<dbReference type="RefSeq" id="XP_013312217.1">
    <property type="nucleotide sequence ID" value="XM_013456763.1"/>
</dbReference>
<reference evidence="9 10" key="1">
    <citation type="submission" date="2015-01" db="EMBL/GenBank/DDBJ databases">
        <title>The Genome Sequence of Exophiala xenobiotica CBS118157.</title>
        <authorList>
            <consortium name="The Broad Institute Genomics Platform"/>
            <person name="Cuomo C."/>
            <person name="de Hoog S."/>
            <person name="Gorbushina A."/>
            <person name="Stielow B."/>
            <person name="Teixiera M."/>
            <person name="Abouelleil A."/>
            <person name="Chapman S.B."/>
            <person name="Priest M."/>
            <person name="Young S.K."/>
            <person name="Wortman J."/>
            <person name="Nusbaum C."/>
            <person name="Birren B."/>
        </authorList>
    </citation>
    <scope>NUCLEOTIDE SEQUENCE [LARGE SCALE GENOMIC DNA]</scope>
    <source>
        <strain evidence="9 10">CBS 118157</strain>
    </source>
</reference>
<dbReference type="Pfam" id="PF06609">
    <property type="entry name" value="TRI12"/>
    <property type="match status" value="1"/>
</dbReference>
<feature type="transmembrane region" description="Helical" evidence="7">
    <location>
        <begin position="183"/>
        <end position="202"/>
    </location>
</feature>
<feature type="domain" description="Major facilitator superfamily (MFS) profile" evidence="8">
    <location>
        <begin position="60"/>
        <end position="515"/>
    </location>
</feature>
<feature type="transmembrane region" description="Helical" evidence="7">
    <location>
        <begin position="393"/>
        <end position="413"/>
    </location>
</feature>
<feature type="transmembrane region" description="Helical" evidence="7">
    <location>
        <begin position="419"/>
        <end position="444"/>
    </location>
</feature>
<dbReference type="InterPro" id="IPR010573">
    <property type="entry name" value="MFS_Str1/Tri12-like"/>
</dbReference>
<feature type="transmembrane region" description="Helical" evidence="7">
    <location>
        <begin position="214"/>
        <end position="235"/>
    </location>
</feature>
<dbReference type="GO" id="GO:0005886">
    <property type="term" value="C:plasma membrane"/>
    <property type="evidence" value="ECO:0007669"/>
    <property type="project" value="TreeGrafter"/>
</dbReference>
<protein>
    <recommendedName>
        <fullName evidence="8">Major facilitator superfamily (MFS) profile domain-containing protein</fullName>
    </recommendedName>
</protein>
<dbReference type="PROSITE" id="PS50850">
    <property type="entry name" value="MFS"/>
    <property type="match status" value="1"/>
</dbReference>
<keyword evidence="10" id="KW-1185">Reference proteome</keyword>
<feature type="region of interest" description="Disordered" evidence="6">
    <location>
        <begin position="1"/>
        <end position="48"/>
    </location>
</feature>
<evidence type="ECO:0000256" key="7">
    <source>
        <dbReference type="SAM" id="Phobius"/>
    </source>
</evidence>
<feature type="transmembrane region" description="Helical" evidence="7">
    <location>
        <begin position="127"/>
        <end position="145"/>
    </location>
</feature>
<sequence>MEVSEHPEAQQLHDEKTGNRTTAANSGEDEGKSSTIHAEEHEAIRGDESDGRVEWSALQILATLSLCALYAGSQLPLLFGSGSVSFMVEDIGGSTISTWVPVSYSLAFASINPFGGYLQDVFGRRNISITGGLLLCIGLIVVATSHGIAQAIVGMTICGCGAGIGELTALAGISEIVPVKQRGFYLGAVTASILPFAPYPIYTTELGTHATWRWCFWIPLIWNALAVVGIALTYWPHSQLRKERKSAREVLPLIDYVGAFLSTGGLTMFLVAVTAGGYTAPWKSARVLCPLVIGILLIVVFVLWEWKFAKLPMVPRELFAGQRVVGMSFLISFIAGIYFYAILNFTPILYLDIYNPGPIKAGGKGVIIILGVFAGAVFPNMLISTFKSRTREILLFCAICATAFGTAIVTATPANPVQTIALCTLAGFGVGSLVACAVTTSVIATPDNLISTTVALCLSIRTVGGSVGTAINSNVFGTKLAKRLPQDVAKYAVKAGLPASSANTFVELFLTGPNNITQARVPGVNAEVLLAAEHGSRWAYAWSLKYVWYTMMPFGVLSCLACLALGNVGKFMTNRVAANIGRGKTSTTH</sequence>
<name>A0A0D2E875_9EURO</name>
<keyword evidence="4 7" id="KW-1133">Transmembrane helix</keyword>
<proteinExistence type="predicted"/>
<dbReference type="InterPro" id="IPR036259">
    <property type="entry name" value="MFS_trans_sf"/>
</dbReference>
<dbReference type="InterPro" id="IPR020846">
    <property type="entry name" value="MFS_dom"/>
</dbReference>
<evidence type="ECO:0000313" key="9">
    <source>
        <dbReference type="EMBL" id="KIW51633.1"/>
    </source>
</evidence>
<dbReference type="PANTHER" id="PTHR23501">
    <property type="entry name" value="MAJOR FACILITATOR SUPERFAMILY"/>
    <property type="match status" value="1"/>
</dbReference>
<evidence type="ECO:0000256" key="6">
    <source>
        <dbReference type="SAM" id="MobiDB-lite"/>
    </source>
</evidence>
<keyword evidence="3 7" id="KW-0812">Transmembrane</keyword>
<feature type="transmembrane region" description="Helical" evidence="7">
    <location>
        <begin position="365"/>
        <end position="386"/>
    </location>
</feature>
<feature type="transmembrane region" description="Helical" evidence="7">
    <location>
        <begin position="324"/>
        <end position="345"/>
    </location>
</feature>
<dbReference type="Proteomes" id="UP000054342">
    <property type="component" value="Unassembled WGS sequence"/>
</dbReference>
<feature type="compositionally biased region" description="Basic and acidic residues" evidence="6">
    <location>
        <begin position="1"/>
        <end position="18"/>
    </location>
</feature>
<feature type="transmembrane region" description="Helical" evidence="7">
    <location>
        <begin position="55"/>
        <end position="76"/>
    </location>
</feature>
<dbReference type="GO" id="GO:0022857">
    <property type="term" value="F:transmembrane transporter activity"/>
    <property type="evidence" value="ECO:0007669"/>
    <property type="project" value="InterPro"/>
</dbReference>
<organism evidence="9 10">
    <name type="scientific">Exophiala xenobiotica</name>
    <dbReference type="NCBI Taxonomy" id="348802"/>
    <lineage>
        <taxon>Eukaryota</taxon>
        <taxon>Fungi</taxon>
        <taxon>Dikarya</taxon>
        <taxon>Ascomycota</taxon>
        <taxon>Pezizomycotina</taxon>
        <taxon>Eurotiomycetes</taxon>
        <taxon>Chaetothyriomycetidae</taxon>
        <taxon>Chaetothyriales</taxon>
        <taxon>Herpotrichiellaceae</taxon>
        <taxon>Exophiala</taxon>
    </lineage>
</organism>
<evidence type="ECO:0000256" key="1">
    <source>
        <dbReference type="ARBA" id="ARBA00004141"/>
    </source>
</evidence>
<feature type="transmembrane region" description="Helical" evidence="7">
    <location>
        <begin position="151"/>
        <end position="171"/>
    </location>
</feature>
<dbReference type="EMBL" id="KN847322">
    <property type="protein sequence ID" value="KIW51633.1"/>
    <property type="molecule type" value="Genomic_DNA"/>
</dbReference>
<comment type="subcellular location">
    <subcellularLocation>
        <location evidence="1">Membrane</location>
        <topology evidence="1">Multi-pass membrane protein</topology>
    </subcellularLocation>
</comment>
<accession>A0A0D2E875</accession>
<feature type="transmembrane region" description="Helical" evidence="7">
    <location>
        <begin position="284"/>
        <end position="304"/>
    </location>
</feature>
<dbReference type="GeneID" id="25332245"/>
<feature type="transmembrane region" description="Helical" evidence="7">
    <location>
        <begin position="96"/>
        <end position="115"/>
    </location>
</feature>
<dbReference type="SUPFAM" id="SSF103473">
    <property type="entry name" value="MFS general substrate transporter"/>
    <property type="match status" value="1"/>
</dbReference>
<dbReference type="HOGENOM" id="CLU_000960_25_3_1"/>
<feature type="compositionally biased region" description="Basic and acidic residues" evidence="6">
    <location>
        <begin position="29"/>
        <end position="48"/>
    </location>
</feature>
<dbReference type="OrthoDB" id="4161376at2759"/>
<feature type="transmembrane region" description="Helical" evidence="7">
    <location>
        <begin position="256"/>
        <end position="278"/>
    </location>
</feature>
<evidence type="ECO:0000256" key="3">
    <source>
        <dbReference type="ARBA" id="ARBA00022692"/>
    </source>
</evidence>
<keyword evidence="2" id="KW-0813">Transport</keyword>
<evidence type="ECO:0000256" key="5">
    <source>
        <dbReference type="ARBA" id="ARBA00023136"/>
    </source>
</evidence>
<feature type="transmembrane region" description="Helical" evidence="7">
    <location>
        <begin position="546"/>
        <end position="566"/>
    </location>
</feature>
<evidence type="ECO:0000313" key="10">
    <source>
        <dbReference type="Proteomes" id="UP000054342"/>
    </source>
</evidence>